<gene>
    <name evidence="2" type="ORF">LZ495_41895</name>
</gene>
<evidence type="ECO:0000313" key="3">
    <source>
        <dbReference type="Proteomes" id="UP001165378"/>
    </source>
</evidence>
<dbReference type="InterPro" id="IPR004843">
    <property type="entry name" value="Calcineurin-like_PHP"/>
</dbReference>
<accession>A0AA41QBI5</accession>
<proteinExistence type="predicted"/>
<evidence type="ECO:0000313" key="2">
    <source>
        <dbReference type="EMBL" id="MCF2533742.1"/>
    </source>
</evidence>
<protein>
    <submittedName>
        <fullName evidence="2">Metallophosphatase family protein</fullName>
    </submittedName>
</protein>
<dbReference type="AlphaFoldDB" id="A0AA41QBI5"/>
<dbReference type="SUPFAM" id="SSF56300">
    <property type="entry name" value="Metallo-dependent phosphatases"/>
    <property type="match status" value="1"/>
</dbReference>
<dbReference type="RefSeq" id="WP_235058509.1">
    <property type="nucleotide sequence ID" value="NZ_JAKFHA010000058.1"/>
</dbReference>
<dbReference type="Proteomes" id="UP001165378">
    <property type="component" value="Unassembled WGS sequence"/>
</dbReference>
<comment type="caution">
    <text evidence="2">The sequence shown here is derived from an EMBL/GenBank/DDBJ whole genome shotgun (WGS) entry which is preliminary data.</text>
</comment>
<dbReference type="InterPro" id="IPR029052">
    <property type="entry name" value="Metallo-depent_PP-like"/>
</dbReference>
<sequence>MRILLAGDTHGNIGHVRRVLDAAAGEGIERVFQLGDFGYWEHEPNGVRFLDEAHRSARARGVTLYFLDGNHDKSGLIHERYGDRPDEEGFLSVRGRIRYAPRGHTWEWDGVRFLAFGGARSVDKDWRLQEEARRHQKAARKENYRLAAGRPAEHVADHAGTLWFPEEEATDEDAERVIAAAGRVDILLTHDKPRATSPGTDRKDLDICHPNQDRVQRIVDALGPELAAHGHLHHRYTELLSGPNGDTVVEGLAADPSVSWDVPGYRVADSWLGLGIGDD</sequence>
<dbReference type="EMBL" id="JAKFHA010000058">
    <property type="protein sequence ID" value="MCF2533742.1"/>
    <property type="molecule type" value="Genomic_DNA"/>
</dbReference>
<name>A0AA41QBI5_9ACTN</name>
<reference evidence="2" key="1">
    <citation type="submission" date="2022-01" db="EMBL/GenBank/DDBJ databases">
        <title>Genome-Based Taxonomic Classification of the Phylum Actinobacteria.</title>
        <authorList>
            <person name="Gao Y."/>
        </authorList>
    </citation>
    <scope>NUCLEOTIDE SEQUENCE</scope>
    <source>
        <strain evidence="2">KLBMP 8922</strain>
    </source>
</reference>
<dbReference type="Pfam" id="PF00149">
    <property type="entry name" value="Metallophos"/>
    <property type="match status" value="1"/>
</dbReference>
<organism evidence="2 3">
    <name type="scientific">Yinghuangia soli</name>
    <dbReference type="NCBI Taxonomy" id="2908204"/>
    <lineage>
        <taxon>Bacteria</taxon>
        <taxon>Bacillati</taxon>
        <taxon>Actinomycetota</taxon>
        <taxon>Actinomycetes</taxon>
        <taxon>Kitasatosporales</taxon>
        <taxon>Streptomycetaceae</taxon>
        <taxon>Yinghuangia</taxon>
    </lineage>
</organism>
<feature type="domain" description="Calcineurin-like phosphoesterase" evidence="1">
    <location>
        <begin position="1"/>
        <end position="234"/>
    </location>
</feature>
<keyword evidence="3" id="KW-1185">Reference proteome</keyword>
<dbReference type="CDD" id="cd00838">
    <property type="entry name" value="MPP_superfamily"/>
    <property type="match status" value="1"/>
</dbReference>
<dbReference type="GO" id="GO:0016787">
    <property type="term" value="F:hydrolase activity"/>
    <property type="evidence" value="ECO:0007669"/>
    <property type="project" value="InterPro"/>
</dbReference>
<dbReference type="Gene3D" id="3.60.21.10">
    <property type="match status" value="1"/>
</dbReference>
<evidence type="ECO:0000259" key="1">
    <source>
        <dbReference type="Pfam" id="PF00149"/>
    </source>
</evidence>